<reference evidence="1 2" key="2">
    <citation type="journal article" date="2022" name="Mol. Ecol. Resour.">
        <title>The genomes of chicory, endive, great burdock and yacon provide insights into Asteraceae paleo-polyploidization history and plant inulin production.</title>
        <authorList>
            <person name="Fan W."/>
            <person name="Wang S."/>
            <person name="Wang H."/>
            <person name="Wang A."/>
            <person name="Jiang F."/>
            <person name="Liu H."/>
            <person name="Zhao H."/>
            <person name="Xu D."/>
            <person name="Zhang Y."/>
        </authorList>
    </citation>
    <scope>NUCLEOTIDE SEQUENCE [LARGE SCALE GENOMIC DNA]</scope>
    <source>
        <strain evidence="2">cv. Niubang</strain>
    </source>
</reference>
<evidence type="ECO:0000313" key="2">
    <source>
        <dbReference type="Proteomes" id="UP001055879"/>
    </source>
</evidence>
<name>A0ACB9FJC6_ARCLA</name>
<proteinExistence type="predicted"/>
<dbReference type="EMBL" id="CM042047">
    <property type="protein sequence ID" value="KAI3771028.1"/>
    <property type="molecule type" value="Genomic_DNA"/>
</dbReference>
<evidence type="ECO:0000313" key="1">
    <source>
        <dbReference type="EMBL" id="KAI3771028.1"/>
    </source>
</evidence>
<comment type="caution">
    <text evidence="1">The sequence shown here is derived from an EMBL/GenBank/DDBJ whole genome shotgun (WGS) entry which is preliminary data.</text>
</comment>
<sequence length="104" mass="11136">MADKTSDKSARTLASKRTMEAIPDPTTVPFTSAIPSLGCSSKKPLETPARVKAFSALRVSPLWPTALELGRPLRSPAIYAILSPSKVDVSSITITITITIIVVW</sequence>
<organism evidence="1 2">
    <name type="scientific">Arctium lappa</name>
    <name type="common">Greater burdock</name>
    <name type="synonym">Lappa major</name>
    <dbReference type="NCBI Taxonomy" id="4217"/>
    <lineage>
        <taxon>Eukaryota</taxon>
        <taxon>Viridiplantae</taxon>
        <taxon>Streptophyta</taxon>
        <taxon>Embryophyta</taxon>
        <taxon>Tracheophyta</taxon>
        <taxon>Spermatophyta</taxon>
        <taxon>Magnoliopsida</taxon>
        <taxon>eudicotyledons</taxon>
        <taxon>Gunneridae</taxon>
        <taxon>Pentapetalae</taxon>
        <taxon>asterids</taxon>
        <taxon>campanulids</taxon>
        <taxon>Asterales</taxon>
        <taxon>Asteraceae</taxon>
        <taxon>Carduoideae</taxon>
        <taxon>Cardueae</taxon>
        <taxon>Arctiinae</taxon>
        <taxon>Arctium</taxon>
    </lineage>
</organism>
<reference evidence="2" key="1">
    <citation type="journal article" date="2022" name="Mol. Ecol. Resour.">
        <title>The genomes of chicory, endive, great burdock and yacon provide insights into Asteraceae palaeo-polyploidization history and plant inulin production.</title>
        <authorList>
            <person name="Fan W."/>
            <person name="Wang S."/>
            <person name="Wang H."/>
            <person name="Wang A."/>
            <person name="Jiang F."/>
            <person name="Liu H."/>
            <person name="Zhao H."/>
            <person name="Xu D."/>
            <person name="Zhang Y."/>
        </authorList>
    </citation>
    <scope>NUCLEOTIDE SEQUENCE [LARGE SCALE GENOMIC DNA]</scope>
    <source>
        <strain evidence="2">cv. Niubang</strain>
    </source>
</reference>
<gene>
    <name evidence="1" type="ORF">L6452_02180</name>
</gene>
<dbReference type="Proteomes" id="UP001055879">
    <property type="component" value="Linkage Group LG01"/>
</dbReference>
<keyword evidence="2" id="KW-1185">Reference proteome</keyword>
<accession>A0ACB9FJC6</accession>
<protein>
    <submittedName>
        <fullName evidence="1">Uncharacterized protein</fullName>
    </submittedName>
</protein>